<reference evidence="1" key="1">
    <citation type="submission" date="2023-07" db="EMBL/GenBank/DDBJ databases">
        <title>Black Yeasts Isolated from many extreme environments.</title>
        <authorList>
            <person name="Coleine C."/>
            <person name="Stajich J.E."/>
            <person name="Selbmann L."/>
        </authorList>
    </citation>
    <scope>NUCLEOTIDE SEQUENCE</scope>
    <source>
        <strain evidence="1">CCFEE 5714</strain>
    </source>
</reference>
<gene>
    <name evidence="1" type="ORF">LTR37_019295</name>
</gene>
<proteinExistence type="predicted"/>
<comment type="caution">
    <text evidence="1">The sequence shown here is derived from an EMBL/GenBank/DDBJ whole genome shotgun (WGS) entry which is preliminary data.</text>
</comment>
<keyword evidence="2" id="KW-1185">Reference proteome</keyword>
<name>A0ACC3MEP4_9PEZI</name>
<dbReference type="Proteomes" id="UP001281147">
    <property type="component" value="Unassembled WGS sequence"/>
</dbReference>
<evidence type="ECO:0000313" key="1">
    <source>
        <dbReference type="EMBL" id="KAK3686941.1"/>
    </source>
</evidence>
<sequence length="390" mass="41077">MPPSQRLQPPSDPPQALVTPLTSSDQGQVNDSSRAGSTAERDPKTGKRKYFGLGKQGEGQEAEKSTAMPKTSLPPTHSMGPPSPGKAASDLKPSPYPQHMPASPSRHRLRSNSPRLHSPASTEIFERSVQEPVQMSTLQGEDTEAHIPSHVITEDHIPPALEASVQAITSEELNPDEVEIVTSASHQPAASTIEGSSSHADLTQLHAPLAPLAPLQHARSEDSEHTSIHQTGVIPSGTEDDGASNYGQLDPNDVRRLSFISFADVVQSEHQQLPGSAMNEAGHRDSLHIASLPGSFRQERAASPLRSPGRSMSGGVTTPPPGVNVNSADNDQSPSLSVGLASPPSDLNIQTMRQAVRKTASGDLSGGRSTGMSPVSDEQLPSGSRSRTGS</sequence>
<evidence type="ECO:0000313" key="2">
    <source>
        <dbReference type="Proteomes" id="UP001281147"/>
    </source>
</evidence>
<protein>
    <submittedName>
        <fullName evidence="1">Uncharacterized protein</fullName>
    </submittedName>
</protein>
<dbReference type="EMBL" id="JAUTXU010000294">
    <property type="protein sequence ID" value="KAK3686941.1"/>
    <property type="molecule type" value="Genomic_DNA"/>
</dbReference>
<accession>A0ACC3MEP4</accession>
<organism evidence="1 2">
    <name type="scientific">Vermiconidia calcicola</name>
    <dbReference type="NCBI Taxonomy" id="1690605"/>
    <lineage>
        <taxon>Eukaryota</taxon>
        <taxon>Fungi</taxon>
        <taxon>Dikarya</taxon>
        <taxon>Ascomycota</taxon>
        <taxon>Pezizomycotina</taxon>
        <taxon>Dothideomycetes</taxon>
        <taxon>Dothideomycetidae</taxon>
        <taxon>Mycosphaerellales</taxon>
        <taxon>Extremaceae</taxon>
        <taxon>Vermiconidia</taxon>
    </lineage>
</organism>